<accession>A0A9W8JYE2</accession>
<feature type="region of interest" description="Disordered" evidence="1">
    <location>
        <begin position="94"/>
        <end position="126"/>
    </location>
</feature>
<evidence type="ECO:0000313" key="3">
    <source>
        <dbReference type="Proteomes" id="UP001148786"/>
    </source>
</evidence>
<name>A0A9W8JYE2_9AGAR</name>
<gene>
    <name evidence="2" type="ORF">NLJ89_g6623</name>
</gene>
<feature type="region of interest" description="Disordered" evidence="1">
    <location>
        <begin position="27"/>
        <end position="59"/>
    </location>
</feature>
<organism evidence="2 3">
    <name type="scientific">Agrocybe chaxingu</name>
    <dbReference type="NCBI Taxonomy" id="84603"/>
    <lineage>
        <taxon>Eukaryota</taxon>
        <taxon>Fungi</taxon>
        <taxon>Dikarya</taxon>
        <taxon>Basidiomycota</taxon>
        <taxon>Agaricomycotina</taxon>
        <taxon>Agaricomycetes</taxon>
        <taxon>Agaricomycetidae</taxon>
        <taxon>Agaricales</taxon>
        <taxon>Agaricineae</taxon>
        <taxon>Strophariaceae</taxon>
        <taxon>Agrocybe</taxon>
    </lineage>
</organism>
<keyword evidence="3" id="KW-1185">Reference proteome</keyword>
<dbReference type="AlphaFoldDB" id="A0A9W8JYE2"/>
<sequence length="166" mass="18100">MIPQNHPDTAQEVFDISEILRTHVRPATSNTSQHPLFRSTKQPYSLKFPPGTRGVSTTPIPARLPPIFGELLCNDLKGFEKGRDLEVHPTVPIRRAQAARPGSGPAAEGKSCGEGPAAPRRGARPDEGVVEPRIAAHDLSHRLFSDFSSGNKNVPFSGRVRVRLEL</sequence>
<protein>
    <submittedName>
        <fullName evidence="2">Uncharacterized protein</fullName>
    </submittedName>
</protein>
<comment type="caution">
    <text evidence="2">The sequence shown here is derived from an EMBL/GenBank/DDBJ whole genome shotgun (WGS) entry which is preliminary data.</text>
</comment>
<evidence type="ECO:0000256" key="1">
    <source>
        <dbReference type="SAM" id="MobiDB-lite"/>
    </source>
</evidence>
<dbReference type="Proteomes" id="UP001148786">
    <property type="component" value="Unassembled WGS sequence"/>
</dbReference>
<dbReference type="EMBL" id="JANKHO010000717">
    <property type="protein sequence ID" value="KAJ3506869.1"/>
    <property type="molecule type" value="Genomic_DNA"/>
</dbReference>
<reference evidence="2" key="1">
    <citation type="submission" date="2022-07" db="EMBL/GenBank/DDBJ databases">
        <title>Genome Sequence of Agrocybe chaxingu.</title>
        <authorList>
            <person name="Buettner E."/>
        </authorList>
    </citation>
    <scope>NUCLEOTIDE SEQUENCE</scope>
    <source>
        <strain evidence="2">MP-N11</strain>
    </source>
</reference>
<evidence type="ECO:0000313" key="2">
    <source>
        <dbReference type="EMBL" id="KAJ3506869.1"/>
    </source>
</evidence>
<proteinExistence type="predicted"/>
<feature type="compositionally biased region" description="Polar residues" evidence="1">
    <location>
        <begin position="27"/>
        <end position="43"/>
    </location>
</feature>